<gene>
    <name evidence="1" type="ORF">RRG08_000702</name>
</gene>
<evidence type="ECO:0000313" key="2">
    <source>
        <dbReference type="Proteomes" id="UP001283361"/>
    </source>
</evidence>
<proteinExistence type="predicted"/>
<dbReference type="AlphaFoldDB" id="A0AAE1E5U7"/>
<keyword evidence="2" id="KW-1185">Reference proteome</keyword>
<dbReference type="Proteomes" id="UP001283361">
    <property type="component" value="Unassembled WGS sequence"/>
</dbReference>
<evidence type="ECO:0000313" key="1">
    <source>
        <dbReference type="EMBL" id="KAK3795391.1"/>
    </source>
</evidence>
<reference evidence="1" key="1">
    <citation type="journal article" date="2023" name="G3 (Bethesda)">
        <title>A reference genome for the long-term kleptoplast-retaining sea slug Elysia crispata morphotype clarki.</title>
        <authorList>
            <person name="Eastman K.E."/>
            <person name="Pendleton A.L."/>
            <person name="Shaikh M.A."/>
            <person name="Suttiyut T."/>
            <person name="Ogas R."/>
            <person name="Tomko P."/>
            <person name="Gavelis G."/>
            <person name="Widhalm J.R."/>
            <person name="Wisecaver J.H."/>
        </authorList>
    </citation>
    <scope>NUCLEOTIDE SEQUENCE</scope>
    <source>
        <strain evidence="1">ECLA1</strain>
    </source>
</reference>
<protein>
    <submittedName>
        <fullName evidence="1">Uncharacterized protein</fullName>
    </submittedName>
</protein>
<accession>A0AAE1E5U7</accession>
<name>A0AAE1E5U7_9GAST</name>
<sequence length="135" mass="14970">MCTVEAQGHQPLARLVRIFEQPPNSLTFLARSAHAILICIEQVWWCHSSVTSTGSVKSASIHAVTCPMGKAVTVNMATSYKYKRNILKQAGSFLAKENTESCAEILSLLCFLLLVFNVEKLKIESHFKNRASSNE</sequence>
<comment type="caution">
    <text evidence="1">The sequence shown here is derived from an EMBL/GenBank/DDBJ whole genome shotgun (WGS) entry which is preliminary data.</text>
</comment>
<organism evidence="1 2">
    <name type="scientific">Elysia crispata</name>
    <name type="common">lettuce slug</name>
    <dbReference type="NCBI Taxonomy" id="231223"/>
    <lineage>
        <taxon>Eukaryota</taxon>
        <taxon>Metazoa</taxon>
        <taxon>Spiralia</taxon>
        <taxon>Lophotrochozoa</taxon>
        <taxon>Mollusca</taxon>
        <taxon>Gastropoda</taxon>
        <taxon>Heterobranchia</taxon>
        <taxon>Euthyneura</taxon>
        <taxon>Panpulmonata</taxon>
        <taxon>Sacoglossa</taxon>
        <taxon>Placobranchoidea</taxon>
        <taxon>Plakobranchidae</taxon>
        <taxon>Elysia</taxon>
    </lineage>
</organism>
<dbReference type="EMBL" id="JAWDGP010001065">
    <property type="protein sequence ID" value="KAK3795391.1"/>
    <property type="molecule type" value="Genomic_DNA"/>
</dbReference>